<organism evidence="3 4">
    <name type="scientific">Colocasia esculenta</name>
    <name type="common">Wild taro</name>
    <name type="synonym">Arum esculentum</name>
    <dbReference type="NCBI Taxonomy" id="4460"/>
    <lineage>
        <taxon>Eukaryota</taxon>
        <taxon>Viridiplantae</taxon>
        <taxon>Streptophyta</taxon>
        <taxon>Embryophyta</taxon>
        <taxon>Tracheophyta</taxon>
        <taxon>Spermatophyta</taxon>
        <taxon>Magnoliopsida</taxon>
        <taxon>Liliopsida</taxon>
        <taxon>Araceae</taxon>
        <taxon>Aroideae</taxon>
        <taxon>Colocasieae</taxon>
        <taxon>Colocasia</taxon>
    </lineage>
</organism>
<comment type="caution">
    <text evidence="3">The sequence shown here is derived from an EMBL/GenBank/DDBJ whole genome shotgun (WGS) entry which is preliminary data.</text>
</comment>
<feature type="compositionally biased region" description="Polar residues" evidence="1">
    <location>
        <begin position="144"/>
        <end position="157"/>
    </location>
</feature>
<protein>
    <submittedName>
        <fullName evidence="3">Uncharacterized protein</fullName>
    </submittedName>
</protein>
<feature type="non-terminal residue" evidence="3">
    <location>
        <position position="1"/>
    </location>
</feature>
<gene>
    <name evidence="3" type="ORF">Taro_045219</name>
</gene>
<evidence type="ECO:0000313" key="3">
    <source>
        <dbReference type="EMBL" id="MQM12299.1"/>
    </source>
</evidence>
<dbReference type="Proteomes" id="UP000652761">
    <property type="component" value="Unassembled WGS sequence"/>
</dbReference>
<dbReference type="EMBL" id="NMUH01005266">
    <property type="protein sequence ID" value="MQM12299.1"/>
    <property type="molecule type" value="Genomic_DNA"/>
</dbReference>
<reference evidence="3" key="1">
    <citation type="submission" date="2017-07" db="EMBL/GenBank/DDBJ databases">
        <title>Taro Niue Genome Assembly and Annotation.</title>
        <authorList>
            <person name="Atibalentja N."/>
            <person name="Keating K."/>
            <person name="Fields C.J."/>
        </authorList>
    </citation>
    <scope>NUCLEOTIDE SEQUENCE</scope>
    <source>
        <strain evidence="3">Niue_2</strain>
        <tissue evidence="3">Leaf</tissue>
    </source>
</reference>
<keyword evidence="2" id="KW-1133">Transmembrane helix</keyword>
<evidence type="ECO:0000256" key="2">
    <source>
        <dbReference type="SAM" id="Phobius"/>
    </source>
</evidence>
<proteinExistence type="predicted"/>
<dbReference type="AlphaFoldDB" id="A0A843WQN0"/>
<keyword evidence="2" id="KW-0472">Membrane</keyword>
<evidence type="ECO:0000313" key="4">
    <source>
        <dbReference type="Proteomes" id="UP000652761"/>
    </source>
</evidence>
<accession>A0A843WQN0</accession>
<keyword evidence="2" id="KW-0812">Transmembrane</keyword>
<keyword evidence="4" id="KW-1185">Reference proteome</keyword>
<sequence>MRASLGSLAQVQPQRLWSVAVAGCLLVPMLFLTVLRQGSQPLSIMNLQVSIVEGNGPALLAGADTALGWNRAKLLVENATVSSGKVEKPTLQAAEEASGSDVAILIQQVDGSSEQAITEGDQPTSPAEEERSSPEASDSGGRAPSSTSGLDSGSQKP</sequence>
<evidence type="ECO:0000256" key="1">
    <source>
        <dbReference type="SAM" id="MobiDB-lite"/>
    </source>
</evidence>
<feature type="compositionally biased region" description="Polar residues" evidence="1">
    <location>
        <begin position="112"/>
        <end position="124"/>
    </location>
</feature>
<feature type="transmembrane region" description="Helical" evidence="2">
    <location>
        <begin position="16"/>
        <end position="35"/>
    </location>
</feature>
<name>A0A843WQN0_COLES</name>
<feature type="region of interest" description="Disordered" evidence="1">
    <location>
        <begin position="112"/>
        <end position="157"/>
    </location>
</feature>